<dbReference type="STRING" id="60172.A0A1V6R4X9"/>
<dbReference type="EMBL" id="MDYO01000015">
    <property type="protein sequence ID" value="OQD96540.1"/>
    <property type="molecule type" value="Genomic_DNA"/>
</dbReference>
<dbReference type="OrthoDB" id="2963168at2759"/>
<dbReference type="PANTHER" id="PTHR14187">
    <property type="entry name" value="ALPHA KINASE/ELONGATION FACTOR 2 KINASE"/>
    <property type="match status" value="1"/>
</dbReference>
<evidence type="ECO:0000313" key="1">
    <source>
        <dbReference type="EMBL" id="OQD96540.1"/>
    </source>
</evidence>
<dbReference type="PANTHER" id="PTHR14187:SF81">
    <property type="entry name" value="HSP70 FAMILY PROTEIN (AFU_ORTHOLOGUE AFUA_4G14040)"/>
    <property type="match status" value="1"/>
</dbReference>
<dbReference type="SUPFAM" id="SSF53067">
    <property type="entry name" value="Actin-like ATPase domain"/>
    <property type="match status" value="1"/>
</dbReference>
<accession>A0A1V6R4X9</accession>
<dbReference type="Proteomes" id="UP000191612">
    <property type="component" value="Unassembled WGS sequence"/>
</dbReference>
<proteinExistence type="predicted"/>
<name>A0A1V6R4X9_9EURO</name>
<dbReference type="Gene3D" id="3.30.420.40">
    <property type="match status" value="1"/>
</dbReference>
<protein>
    <submittedName>
        <fullName evidence="1">Uncharacterized protein</fullName>
    </submittedName>
</protein>
<dbReference type="AlphaFoldDB" id="A0A1V6R4X9"/>
<reference evidence="2" key="1">
    <citation type="journal article" date="2017" name="Nat. Microbiol.">
        <title>Global analysis of biosynthetic gene clusters reveals vast potential of secondary metabolite production in Penicillium species.</title>
        <authorList>
            <person name="Nielsen J.C."/>
            <person name="Grijseels S."/>
            <person name="Prigent S."/>
            <person name="Ji B."/>
            <person name="Dainat J."/>
            <person name="Nielsen K.F."/>
            <person name="Frisvad J.C."/>
            <person name="Workman M."/>
            <person name="Nielsen J."/>
        </authorList>
    </citation>
    <scope>NUCLEOTIDE SEQUENCE [LARGE SCALE GENOMIC DNA]</scope>
    <source>
        <strain evidence="2">IBT 29525</strain>
    </source>
</reference>
<comment type="caution">
    <text evidence="1">The sequence shown here is derived from an EMBL/GenBank/DDBJ whole genome shotgun (WGS) entry which is preliminary data.</text>
</comment>
<keyword evidence="2" id="KW-1185">Reference proteome</keyword>
<organism evidence="1 2">
    <name type="scientific">Penicillium solitum</name>
    <dbReference type="NCBI Taxonomy" id="60172"/>
    <lineage>
        <taxon>Eukaryota</taxon>
        <taxon>Fungi</taxon>
        <taxon>Dikarya</taxon>
        <taxon>Ascomycota</taxon>
        <taxon>Pezizomycotina</taxon>
        <taxon>Eurotiomycetes</taxon>
        <taxon>Eurotiomycetidae</taxon>
        <taxon>Eurotiales</taxon>
        <taxon>Aspergillaceae</taxon>
        <taxon>Penicillium</taxon>
    </lineage>
</organism>
<evidence type="ECO:0000313" key="2">
    <source>
        <dbReference type="Proteomes" id="UP000191612"/>
    </source>
</evidence>
<dbReference type="InterPro" id="IPR043129">
    <property type="entry name" value="ATPase_NBD"/>
</dbReference>
<gene>
    <name evidence="1" type="ORF">PENSOL_c015G06543</name>
</gene>
<sequence>MEVESGYKLVVAVDYGSTFTAIACAIKSNAVGQADTDSIHFITRWPPGDTSGFDTPSLISYTHNREPPLWGYQVEPGMQAYAWTKLLLDKNFQHGDFDDEMLRTVTGSNILQLPDQKGAVDTVADYLSQIYAHIQYHLLEVVKLLRGYGGDLSGVPIDFWFTIPASWV</sequence>